<evidence type="ECO:0000256" key="10">
    <source>
        <dbReference type="SAM" id="MobiDB-lite"/>
    </source>
</evidence>
<dbReference type="InterPro" id="IPR003369">
    <property type="entry name" value="TatA/B/E"/>
</dbReference>
<dbReference type="EMBL" id="JBHSWD010000001">
    <property type="protein sequence ID" value="MFC6592554.1"/>
    <property type="molecule type" value="Genomic_DNA"/>
</dbReference>
<reference evidence="13" key="2">
    <citation type="journal article" date="2019" name="Int. J. Syst. Evol. Microbiol.">
        <title>The Global Catalogue of Microorganisms (GCM) 10K type strain sequencing project: providing services to taxonomists for standard genome sequencing and annotation.</title>
        <authorList>
            <consortium name="The Broad Institute Genomics Platform"/>
            <consortium name="The Broad Institute Genome Sequencing Center for Infectious Disease"/>
            <person name="Wu L."/>
            <person name="Ma J."/>
        </authorList>
    </citation>
    <scope>NUCLEOTIDE SEQUENCE [LARGE SCALE GENOMIC DNA]</scope>
    <source>
        <strain evidence="13">CGMCC 1.15772</strain>
    </source>
</reference>
<feature type="compositionally biased region" description="Pro residues" evidence="10">
    <location>
        <begin position="81"/>
        <end position="91"/>
    </location>
</feature>
<dbReference type="Pfam" id="PF02416">
    <property type="entry name" value="TatA_B_E"/>
    <property type="match status" value="1"/>
</dbReference>
<keyword evidence="3 9" id="KW-1003">Cell membrane</keyword>
<keyword evidence="8 9" id="KW-0472">Membrane</keyword>
<dbReference type="Gene3D" id="1.20.5.3310">
    <property type="match status" value="1"/>
</dbReference>
<reference evidence="11" key="3">
    <citation type="submission" date="2024-09" db="EMBL/GenBank/DDBJ databases">
        <authorList>
            <person name="Sun Q."/>
            <person name="Mori K."/>
        </authorList>
    </citation>
    <scope>NUCLEOTIDE SEQUENCE</scope>
    <source>
        <strain evidence="11">NBRC 112440</strain>
    </source>
</reference>
<comment type="function">
    <text evidence="9">Part of the twin-arginine translocation (Tat) system that transports large folded proteins containing a characteristic twin-arginine motif in their signal peptide across membranes. TatA could form the protein-conducting channel of the Tat system.</text>
</comment>
<dbReference type="RefSeq" id="WP_380081621.1">
    <property type="nucleotide sequence ID" value="NZ_JBHSWD010000001.1"/>
</dbReference>
<keyword evidence="6 9" id="KW-1133">Transmembrane helix</keyword>
<comment type="caution">
    <text evidence="11">The sequence shown here is derived from an EMBL/GenBank/DDBJ whole genome shotgun (WGS) entry which is preliminary data.</text>
</comment>
<keyword evidence="5 9" id="KW-0653">Protein transport</keyword>
<dbReference type="NCBIfam" id="TIGR01411">
    <property type="entry name" value="tatAE"/>
    <property type="match status" value="1"/>
</dbReference>
<dbReference type="InterPro" id="IPR006312">
    <property type="entry name" value="TatA/E"/>
</dbReference>
<comment type="subcellular location">
    <subcellularLocation>
        <location evidence="1 9">Cell membrane</location>
        <topology evidence="1 9">Single-pass membrane protein</topology>
    </subcellularLocation>
</comment>
<feature type="region of interest" description="Disordered" evidence="10">
    <location>
        <begin position="107"/>
        <end position="131"/>
    </location>
</feature>
<evidence type="ECO:0000256" key="1">
    <source>
        <dbReference type="ARBA" id="ARBA00004162"/>
    </source>
</evidence>
<name>A0ABW1Y9C0_9DEIO</name>
<protein>
    <recommendedName>
        <fullName evidence="9">Sec-independent protein translocase protein TatA</fullName>
    </recommendedName>
</protein>
<evidence type="ECO:0000256" key="2">
    <source>
        <dbReference type="ARBA" id="ARBA00022448"/>
    </source>
</evidence>
<feature type="compositionally biased region" description="Basic and acidic residues" evidence="10">
    <location>
        <begin position="43"/>
        <end position="54"/>
    </location>
</feature>
<comment type="subunit">
    <text evidence="9">Forms a complex with TatC.</text>
</comment>
<dbReference type="PRINTS" id="PR01506">
    <property type="entry name" value="TATBPROTEIN"/>
</dbReference>
<keyword evidence="13" id="KW-1185">Reference proteome</keyword>
<keyword evidence="4 9" id="KW-0812">Transmembrane</keyword>
<evidence type="ECO:0000313" key="12">
    <source>
        <dbReference type="EMBL" id="MFC6592554.1"/>
    </source>
</evidence>
<evidence type="ECO:0000256" key="7">
    <source>
        <dbReference type="ARBA" id="ARBA00023010"/>
    </source>
</evidence>
<dbReference type="PANTHER" id="PTHR42982:SF1">
    <property type="entry name" value="SEC-INDEPENDENT PROTEIN TRANSLOCASE PROTEIN TATA"/>
    <property type="match status" value="1"/>
</dbReference>
<evidence type="ECO:0000256" key="6">
    <source>
        <dbReference type="ARBA" id="ARBA00022989"/>
    </source>
</evidence>
<dbReference type="HAMAP" id="MF_00236">
    <property type="entry name" value="TatA_E"/>
    <property type="match status" value="1"/>
</dbReference>
<dbReference type="PANTHER" id="PTHR42982">
    <property type="entry name" value="SEC-INDEPENDENT PROTEIN TRANSLOCASE PROTEIN TATA"/>
    <property type="match status" value="1"/>
</dbReference>
<keyword evidence="2 9" id="KW-0813">Transport</keyword>
<accession>A0ABW1Y9C0</accession>
<organism evidence="11 13">
    <name type="scientific">Deinococcus lacus</name>
    <dbReference type="NCBI Taxonomy" id="392561"/>
    <lineage>
        <taxon>Bacteria</taxon>
        <taxon>Thermotogati</taxon>
        <taxon>Deinococcota</taxon>
        <taxon>Deinococci</taxon>
        <taxon>Deinococcales</taxon>
        <taxon>Deinococcaceae</taxon>
        <taxon>Deinococcus</taxon>
    </lineage>
</organism>
<reference evidence="11" key="1">
    <citation type="journal article" date="2014" name="Int. J. Syst. Evol. Microbiol.">
        <title>Complete genome of a new Firmicutes species belonging to the dominant human colonic microbiota ('Ruminococcus bicirculans') reveals two chromosomes and a selective capacity to utilize plant glucans.</title>
        <authorList>
            <consortium name="NISC Comparative Sequencing Program"/>
            <person name="Wegmann U."/>
            <person name="Louis P."/>
            <person name="Goesmann A."/>
            <person name="Henrissat B."/>
            <person name="Duncan S.H."/>
            <person name="Flint H.J."/>
        </authorList>
    </citation>
    <scope>NUCLEOTIDE SEQUENCE</scope>
    <source>
        <strain evidence="11">NBRC 112440</strain>
    </source>
</reference>
<gene>
    <name evidence="9" type="primary">tatA</name>
    <name evidence="11" type="ORF">ACFP81_00080</name>
    <name evidence="12" type="ORF">ACFP81_11475</name>
</gene>
<comment type="similarity">
    <text evidence="9">Belongs to the TatA/E family.</text>
</comment>
<keyword evidence="7 9" id="KW-0811">Translocation</keyword>
<evidence type="ECO:0000313" key="11">
    <source>
        <dbReference type="EMBL" id="MFC6590598.1"/>
    </source>
</evidence>
<evidence type="ECO:0000256" key="5">
    <source>
        <dbReference type="ARBA" id="ARBA00022927"/>
    </source>
</evidence>
<evidence type="ECO:0000256" key="4">
    <source>
        <dbReference type="ARBA" id="ARBA00022692"/>
    </source>
</evidence>
<evidence type="ECO:0000313" key="13">
    <source>
        <dbReference type="Proteomes" id="UP001596297"/>
    </source>
</evidence>
<evidence type="ECO:0000256" key="9">
    <source>
        <dbReference type="HAMAP-Rule" id="MF_00236"/>
    </source>
</evidence>
<dbReference type="NCBIfam" id="NF011430">
    <property type="entry name" value="PRK14861.1"/>
    <property type="match status" value="1"/>
</dbReference>
<sequence length="131" mass="13660">MQVPGFGEILFILVVALVVFGPNKLPELGRTLGSGIREFRRGTQGLKEELESSLRDPAPASQVPQAVQAQPLQVQASQPQPSMPPAGPVPVQPAVAPVPVQVVTPAPPTVTEVKGAPRPTAASPETAEHRA</sequence>
<dbReference type="EMBL" id="JBHSWD010000001">
    <property type="protein sequence ID" value="MFC6590598.1"/>
    <property type="molecule type" value="Genomic_DNA"/>
</dbReference>
<feature type="region of interest" description="Disordered" evidence="10">
    <location>
        <begin position="43"/>
        <end position="91"/>
    </location>
</feature>
<proteinExistence type="inferred from homology"/>
<feature type="compositionally biased region" description="Low complexity" evidence="10">
    <location>
        <begin position="57"/>
        <end position="80"/>
    </location>
</feature>
<evidence type="ECO:0000256" key="3">
    <source>
        <dbReference type="ARBA" id="ARBA00022475"/>
    </source>
</evidence>
<evidence type="ECO:0000256" key="8">
    <source>
        <dbReference type="ARBA" id="ARBA00023136"/>
    </source>
</evidence>
<dbReference type="Proteomes" id="UP001596297">
    <property type="component" value="Unassembled WGS sequence"/>
</dbReference>